<dbReference type="Gene3D" id="3.40.50.150">
    <property type="entry name" value="Vaccinia Virus protein VP39"/>
    <property type="match status" value="1"/>
</dbReference>
<keyword evidence="2" id="KW-0808">Transferase</keyword>
<evidence type="ECO:0000259" key="1">
    <source>
        <dbReference type="Pfam" id="PF08241"/>
    </source>
</evidence>
<dbReference type="EMBL" id="DQFB01000004">
    <property type="protein sequence ID" value="HCQ40715.1"/>
    <property type="molecule type" value="Genomic_DNA"/>
</dbReference>
<gene>
    <name evidence="2" type="ORF">DIU24_03345</name>
</gene>
<dbReference type="Pfam" id="PF08241">
    <property type="entry name" value="Methyltransf_11"/>
    <property type="match status" value="1"/>
</dbReference>
<reference evidence="2 3" key="1">
    <citation type="journal article" date="2018" name="Nat. Biotechnol.">
        <title>A standardized bacterial taxonomy based on genome phylogeny substantially revises the tree of life.</title>
        <authorList>
            <person name="Parks D.H."/>
            <person name="Chuvochina M."/>
            <person name="Waite D.W."/>
            <person name="Rinke C."/>
            <person name="Skarshewski A."/>
            <person name="Chaumeil P.A."/>
            <person name="Hugenholtz P."/>
        </authorList>
    </citation>
    <scope>NUCLEOTIDE SEQUENCE [LARGE SCALE GENOMIC DNA]</scope>
    <source>
        <strain evidence="2">UBA12021</strain>
    </source>
</reference>
<dbReference type="PANTHER" id="PTHR43861">
    <property type="entry name" value="TRANS-ACONITATE 2-METHYLTRANSFERASE-RELATED"/>
    <property type="match status" value="1"/>
</dbReference>
<comment type="caution">
    <text evidence="2">The sequence shown here is derived from an EMBL/GenBank/DDBJ whole genome shotgun (WGS) entry which is preliminary data.</text>
</comment>
<dbReference type="InterPro" id="IPR029063">
    <property type="entry name" value="SAM-dependent_MTases_sf"/>
</dbReference>
<accession>A0A656PNA3</accession>
<dbReference type="GO" id="GO:0032259">
    <property type="term" value="P:methylation"/>
    <property type="evidence" value="ECO:0007669"/>
    <property type="project" value="UniProtKB-KW"/>
</dbReference>
<dbReference type="GO" id="GO:0008757">
    <property type="term" value="F:S-adenosylmethionine-dependent methyltransferase activity"/>
    <property type="evidence" value="ECO:0007669"/>
    <property type="project" value="InterPro"/>
</dbReference>
<feature type="domain" description="Methyltransferase type 11" evidence="1">
    <location>
        <begin position="51"/>
        <end position="148"/>
    </location>
</feature>
<dbReference type="CDD" id="cd02440">
    <property type="entry name" value="AdoMet_MTases"/>
    <property type="match status" value="1"/>
</dbReference>
<evidence type="ECO:0000313" key="2">
    <source>
        <dbReference type="EMBL" id="HCQ40715.1"/>
    </source>
</evidence>
<evidence type="ECO:0000313" key="3">
    <source>
        <dbReference type="Proteomes" id="UP000262056"/>
    </source>
</evidence>
<protein>
    <submittedName>
        <fullName evidence="2">Class I SAM-dependent methyltransferase</fullName>
    </submittedName>
</protein>
<sequence>MNQAQINEILKLNEAFYEKAPFSNTRRSYWKGWGRAVEVISFNDHSTINVLDVGCGNGRFLRFLKERLPASGIKYTGLDNNGGMLKEARSNYPDGDFLTADILEKIPEGKFDLSVCFGVTHHIPGRELRDRFFHNIAETVKPEGYLIITFWNFDTKKAVEKLDGANDFLLGWDNTPDLKRYCHLYSDEEMTDIKKGLAGKGFSLISSFTEDASNIYFVFRKVDTIRS</sequence>
<proteinExistence type="predicted"/>
<keyword evidence="2" id="KW-0489">Methyltransferase</keyword>
<name>A0A656PNA3_UNCKA</name>
<dbReference type="Proteomes" id="UP000262056">
    <property type="component" value="Unassembled WGS sequence"/>
</dbReference>
<dbReference type="SUPFAM" id="SSF53335">
    <property type="entry name" value="S-adenosyl-L-methionine-dependent methyltransferases"/>
    <property type="match status" value="1"/>
</dbReference>
<organism evidence="2 3">
    <name type="scientific">candidate division WWE3 bacterium</name>
    <dbReference type="NCBI Taxonomy" id="2053526"/>
    <lineage>
        <taxon>Bacteria</taxon>
        <taxon>Katanobacteria</taxon>
    </lineage>
</organism>
<dbReference type="AlphaFoldDB" id="A0A656PNA3"/>
<dbReference type="InterPro" id="IPR013216">
    <property type="entry name" value="Methyltransf_11"/>
</dbReference>